<evidence type="ECO:0000256" key="2">
    <source>
        <dbReference type="ARBA" id="ARBA00007362"/>
    </source>
</evidence>
<evidence type="ECO:0000256" key="6">
    <source>
        <dbReference type="ARBA" id="ARBA00023136"/>
    </source>
</evidence>
<evidence type="ECO:0000256" key="4">
    <source>
        <dbReference type="ARBA" id="ARBA00022692"/>
    </source>
</evidence>
<organism evidence="9 10">
    <name type="scientific">Streptomyces monticola</name>
    <dbReference type="NCBI Taxonomy" id="2666263"/>
    <lineage>
        <taxon>Bacteria</taxon>
        <taxon>Bacillati</taxon>
        <taxon>Actinomycetota</taxon>
        <taxon>Actinomycetes</taxon>
        <taxon>Kitasatosporales</taxon>
        <taxon>Streptomycetaceae</taxon>
        <taxon>Streptomyces</taxon>
    </lineage>
</organism>
<feature type="transmembrane region" description="Helical" evidence="7">
    <location>
        <begin position="178"/>
        <end position="200"/>
    </location>
</feature>
<feature type="transmembrane region" description="Helical" evidence="7">
    <location>
        <begin position="234"/>
        <end position="258"/>
    </location>
</feature>
<keyword evidence="6 7" id="KW-0472">Membrane</keyword>
<dbReference type="EMBL" id="JBHTCF010000001">
    <property type="protein sequence ID" value="MFC7302625.1"/>
    <property type="molecule type" value="Genomic_DNA"/>
</dbReference>
<feature type="transmembrane region" description="Helical" evidence="7">
    <location>
        <begin position="88"/>
        <end position="109"/>
    </location>
</feature>
<feature type="transmembrane region" description="Helical" evidence="7">
    <location>
        <begin position="148"/>
        <end position="166"/>
    </location>
</feature>
<feature type="transmembrane region" description="Helical" evidence="7">
    <location>
        <begin position="31"/>
        <end position="51"/>
    </location>
</feature>
<evidence type="ECO:0000256" key="1">
    <source>
        <dbReference type="ARBA" id="ARBA00004651"/>
    </source>
</evidence>
<name>A0ABW2J9E8_9ACTN</name>
<dbReference type="Gene3D" id="1.10.3730.20">
    <property type="match status" value="1"/>
</dbReference>
<dbReference type="InterPro" id="IPR037185">
    <property type="entry name" value="EmrE-like"/>
</dbReference>
<evidence type="ECO:0000256" key="5">
    <source>
        <dbReference type="ARBA" id="ARBA00022989"/>
    </source>
</evidence>
<comment type="subcellular location">
    <subcellularLocation>
        <location evidence="1">Cell membrane</location>
        <topology evidence="1">Multi-pass membrane protein</topology>
    </subcellularLocation>
</comment>
<keyword evidence="5 7" id="KW-1133">Transmembrane helix</keyword>
<dbReference type="PANTHER" id="PTHR42920:SF5">
    <property type="entry name" value="EAMA DOMAIN-CONTAINING PROTEIN"/>
    <property type="match status" value="1"/>
</dbReference>
<gene>
    <name evidence="9" type="ORF">ACFQVC_00155</name>
</gene>
<dbReference type="Proteomes" id="UP001596523">
    <property type="component" value="Unassembled WGS sequence"/>
</dbReference>
<feature type="domain" description="EamA" evidence="8">
    <location>
        <begin position="150"/>
        <end position="281"/>
    </location>
</feature>
<dbReference type="Pfam" id="PF00892">
    <property type="entry name" value="EamA"/>
    <property type="match status" value="2"/>
</dbReference>
<reference evidence="10" key="1">
    <citation type="journal article" date="2019" name="Int. J. Syst. Evol. Microbiol.">
        <title>The Global Catalogue of Microorganisms (GCM) 10K type strain sequencing project: providing services to taxonomists for standard genome sequencing and annotation.</title>
        <authorList>
            <consortium name="The Broad Institute Genomics Platform"/>
            <consortium name="The Broad Institute Genome Sequencing Center for Infectious Disease"/>
            <person name="Wu L."/>
            <person name="Ma J."/>
        </authorList>
    </citation>
    <scope>NUCLEOTIDE SEQUENCE [LARGE SCALE GENOMIC DNA]</scope>
    <source>
        <strain evidence="10">SYNS20</strain>
    </source>
</reference>
<feature type="domain" description="EamA" evidence="8">
    <location>
        <begin position="5"/>
        <end position="132"/>
    </location>
</feature>
<keyword evidence="10" id="KW-1185">Reference proteome</keyword>
<dbReference type="SUPFAM" id="SSF103481">
    <property type="entry name" value="Multidrug resistance efflux transporter EmrE"/>
    <property type="match status" value="2"/>
</dbReference>
<accession>A0ABW2J9E8</accession>
<dbReference type="PANTHER" id="PTHR42920">
    <property type="entry name" value="OS03G0707200 PROTEIN-RELATED"/>
    <property type="match status" value="1"/>
</dbReference>
<sequence>MSARWWVAVGALSLSLAPVLIDLSGTDAATASFYRCLLALPFLLPVVLPEYRREGLPGRRQYAYGLAAGVCFAGDMVLWTQAIREVGAGLSTVLVNIQVVLVPLLAWLVDREPVPRRFLFWLPVLVAGTALTGGLVDSGTSGSDPQAGTVHAVLAALCYSGFLFLLRKGGFQGHVKVTYMLVVVTAAAVSALAGVVHYGLDFAPGLPAVALLALAAVSSGVIGWLLVAIHSPHLASHVGAVLLLLTPVGALGLGVAVLGERPTALQLVGCALILAAAYFTVGRRGRPSRAAADSGSARRVPAG</sequence>
<evidence type="ECO:0000256" key="3">
    <source>
        <dbReference type="ARBA" id="ARBA00022475"/>
    </source>
</evidence>
<feature type="transmembrane region" description="Helical" evidence="7">
    <location>
        <begin position="264"/>
        <end position="281"/>
    </location>
</feature>
<feature type="transmembrane region" description="Helical" evidence="7">
    <location>
        <begin position="63"/>
        <end position="82"/>
    </location>
</feature>
<evidence type="ECO:0000256" key="7">
    <source>
        <dbReference type="SAM" id="Phobius"/>
    </source>
</evidence>
<dbReference type="InterPro" id="IPR000620">
    <property type="entry name" value="EamA_dom"/>
</dbReference>
<feature type="transmembrane region" description="Helical" evidence="7">
    <location>
        <begin position="206"/>
        <end position="227"/>
    </location>
</feature>
<dbReference type="RefSeq" id="WP_381825060.1">
    <property type="nucleotide sequence ID" value="NZ_JBHTCF010000001.1"/>
</dbReference>
<comment type="similarity">
    <text evidence="2">Belongs to the EamA transporter family.</text>
</comment>
<dbReference type="InterPro" id="IPR051258">
    <property type="entry name" value="Diverse_Substrate_Transporter"/>
</dbReference>
<evidence type="ECO:0000313" key="9">
    <source>
        <dbReference type="EMBL" id="MFC7302625.1"/>
    </source>
</evidence>
<comment type="caution">
    <text evidence="9">The sequence shown here is derived from an EMBL/GenBank/DDBJ whole genome shotgun (WGS) entry which is preliminary data.</text>
</comment>
<feature type="transmembrane region" description="Helical" evidence="7">
    <location>
        <begin position="118"/>
        <end position="136"/>
    </location>
</feature>
<keyword evidence="3" id="KW-1003">Cell membrane</keyword>
<protein>
    <submittedName>
        <fullName evidence="9">DMT family transporter</fullName>
    </submittedName>
</protein>
<proteinExistence type="inferred from homology"/>
<evidence type="ECO:0000259" key="8">
    <source>
        <dbReference type="Pfam" id="PF00892"/>
    </source>
</evidence>
<keyword evidence="4 7" id="KW-0812">Transmembrane</keyword>
<evidence type="ECO:0000313" key="10">
    <source>
        <dbReference type="Proteomes" id="UP001596523"/>
    </source>
</evidence>